<evidence type="ECO:0000256" key="1">
    <source>
        <dbReference type="ARBA" id="ARBA00004479"/>
    </source>
</evidence>
<dbReference type="PROSITE" id="PS51550">
    <property type="entry name" value="EPH_LBD"/>
    <property type="match status" value="1"/>
</dbReference>
<dbReference type="GO" id="GO:0004714">
    <property type="term" value="F:transmembrane receptor protein tyrosine kinase activity"/>
    <property type="evidence" value="ECO:0007669"/>
    <property type="project" value="UniProtKB-EC"/>
</dbReference>
<evidence type="ECO:0000259" key="8">
    <source>
        <dbReference type="PROSITE" id="PS51550"/>
    </source>
</evidence>
<dbReference type="InterPro" id="IPR011641">
    <property type="entry name" value="Tyr-kin_ephrin_A/B_rcpt-like"/>
</dbReference>
<protein>
    <submittedName>
        <fullName evidence="9">Proto-oncogene tyrosine-protein kinase receptor Ret</fullName>
    </submittedName>
</protein>
<evidence type="ECO:0000313" key="10">
    <source>
        <dbReference type="Proteomes" id="UP000225706"/>
    </source>
</evidence>
<evidence type="ECO:0000256" key="5">
    <source>
        <dbReference type="PROSITE-ProRule" id="PRU10141"/>
    </source>
</evidence>
<dbReference type="Gene3D" id="2.10.50.10">
    <property type="entry name" value="Tumor Necrosis Factor Receptor, subunit A, domain 2"/>
    <property type="match status" value="1"/>
</dbReference>
<comment type="catalytic activity">
    <reaction evidence="4">
        <text>L-tyrosyl-[protein] + ATP = O-phospho-L-tyrosyl-[protein] + ADP + H(+)</text>
        <dbReference type="Rhea" id="RHEA:10596"/>
        <dbReference type="Rhea" id="RHEA-COMP:10136"/>
        <dbReference type="Rhea" id="RHEA-COMP:20101"/>
        <dbReference type="ChEBI" id="CHEBI:15378"/>
        <dbReference type="ChEBI" id="CHEBI:30616"/>
        <dbReference type="ChEBI" id="CHEBI:46858"/>
        <dbReference type="ChEBI" id="CHEBI:61978"/>
        <dbReference type="ChEBI" id="CHEBI:456216"/>
        <dbReference type="EC" id="2.7.10.1"/>
    </reaction>
</comment>
<gene>
    <name evidence="9" type="primary">Ret</name>
    <name evidence="9" type="ORF">AWC38_SpisGene17482</name>
</gene>
<dbReference type="EMBL" id="LSMT01000427">
    <property type="protein sequence ID" value="PFX18158.1"/>
    <property type="molecule type" value="Genomic_DNA"/>
</dbReference>
<dbReference type="SUPFAM" id="SSF56112">
    <property type="entry name" value="Protein kinase-like (PK-like)"/>
    <property type="match status" value="1"/>
</dbReference>
<dbReference type="InterPro" id="IPR050122">
    <property type="entry name" value="RTK"/>
</dbReference>
<dbReference type="InterPro" id="IPR000719">
    <property type="entry name" value="Prot_kinase_dom"/>
</dbReference>
<dbReference type="PANTHER" id="PTHR24416:SF617">
    <property type="entry name" value="RET ONCOGENE, ISOFORM A"/>
    <property type="match status" value="1"/>
</dbReference>
<dbReference type="InterPro" id="IPR008266">
    <property type="entry name" value="Tyr_kinase_AS"/>
</dbReference>
<keyword evidence="10" id="KW-1185">Reference proteome</keyword>
<keyword evidence="2" id="KW-0829">Tyrosine-protein kinase</keyword>
<evidence type="ECO:0000256" key="6">
    <source>
        <dbReference type="SAM" id="MobiDB-lite"/>
    </source>
</evidence>
<sequence length="653" mass="73729">MVGLFYLSQWQNYWAPPRVCDISNKLEEPNNWLLTKFINIKNATRLDIIVTYTIRACHYPSANVGPFCKTNLTLYSYHTDNRLDHYPVPIRVKFYKETVIAPKILVAPGSLTTDTFYRSVVTKAKGIYLALLDQGACLRVRKFLVRYHFCSERVAPFIRFSRTVAPVDDINLAKIEGECTDPNSLERPNEKIIGVCLSNGEWNITNNSDCLCNYGYKLTQCNETSDSFACKDCQRGFYKDSVSNAKCKPCPVYSAPNTDRTGCMCKEGYYRSSSVADCEVHERAVFYKSCNLVGSESGQYSPQPARSQRAVKEAFPGTFAGFKSVLLKSGIRCNRISVYLALIFNSKTSEQDVITVLRDAKDGRLRYFSISAMKRTKSITDFEEDCVTPSGSGVDKKRTYEDERVVPDPPAEYKDLTEASREDRKARNDVSGAADYAPLIPLKRSWEVPRNNVTIEENIGNGAFGQVAKGKVAGLLGRPETTTVAIKMLKSDASESDKRDLMKELETMKQLKLHPHVIKLLGCVSESEPLLVLIEYAPFGNLQGYLRKSRGLKDTCYKDTDVEPQTNLTSQQLMKFAWQIADGMSYLSSKSIIHRDLAARNVLVGINETCKVTDFGMARDVQQENVYERRTKRLMDMKMYDTQLCANTKNLKV</sequence>
<reference evidence="10" key="1">
    <citation type="journal article" date="2017" name="bioRxiv">
        <title>Comparative analysis of the genomes of Stylophora pistillata and Acropora digitifera provides evidence for extensive differences between species of corals.</title>
        <authorList>
            <person name="Voolstra C.R."/>
            <person name="Li Y."/>
            <person name="Liew Y.J."/>
            <person name="Baumgarten S."/>
            <person name="Zoccola D."/>
            <person name="Flot J.-F."/>
            <person name="Tambutte S."/>
            <person name="Allemand D."/>
            <person name="Aranda M."/>
        </authorList>
    </citation>
    <scope>NUCLEOTIDE SEQUENCE [LARGE SCALE GENOMIC DNA]</scope>
</reference>
<evidence type="ECO:0000256" key="2">
    <source>
        <dbReference type="ARBA" id="ARBA00023137"/>
    </source>
</evidence>
<dbReference type="SMART" id="SM00219">
    <property type="entry name" value="TyrKc"/>
    <property type="match status" value="1"/>
</dbReference>
<proteinExistence type="predicted"/>
<feature type="domain" description="Eph LBD" evidence="8">
    <location>
        <begin position="1"/>
        <end position="155"/>
    </location>
</feature>
<dbReference type="OrthoDB" id="5990031at2759"/>
<dbReference type="PROSITE" id="PS50011">
    <property type="entry name" value="PROTEIN_KINASE_DOM"/>
    <property type="match status" value="1"/>
</dbReference>
<dbReference type="AlphaFoldDB" id="A0A2B4RPA2"/>
<dbReference type="SMART" id="SM00615">
    <property type="entry name" value="EPH_lbd"/>
    <property type="match status" value="1"/>
</dbReference>
<evidence type="ECO:0000313" key="9">
    <source>
        <dbReference type="EMBL" id="PFX18158.1"/>
    </source>
</evidence>
<dbReference type="GO" id="GO:0005524">
    <property type="term" value="F:ATP binding"/>
    <property type="evidence" value="ECO:0007669"/>
    <property type="project" value="UniProtKB-UniRule"/>
</dbReference>
<name>A0A2B4RPA2_STYPI</name>
<dbReference type="GO" id="GO:0007169">
    <property type="term" value="P:cell surface receptor protein tyrosine kinase signaling pathway"/>
    <property type="evidence" value="ECO:0007669"/>
    <property type="project" value="TreeGrafter"/>
</dbReference>
<dbReference type="GO" id="GO:0043235">
    <property type="term" value="C:receptor complex"/>
    <property type="evidence" value="ECO:0007669"/>
    <property type="project" value="TreeGrafter"/>
</dbReference>
<dbReference type="InterPro" id="IPR017441">
    <property type="entry name" value="Protein_kinase_ATP_BS"/>
</dbReference>
<dbReference type="Gene3D" id="3.30.200.20">
    <property type="entry name" value="Phosphorylase Kinase, domain 1"/>
    <property type="match status" value="1"/>
</dbReference>
<keyword evidence="5" id="KW-0067">ATP-binding</keyword>
<dbReference type="PRINTS" id="PR00109">
    <property type="entry name" value="TYRKINASE"/>
</dbReference>
<dbReference type="InterPro" id="IPR008979">
    <property type="entry name" value="Galactose-bd-like_sf"/>
</dbReference>
<feature type="region of interest" description="Disordered" evidence="6">
    <location>
        <begin position="388"/>
        <end position="430"/>
    </location>
</feature>
<feature type="binding site" evidence="5">
    <location>
        <position position="487"/>
    </location>
    <ligand>
        <name>ATP</name>
        <dbReference type="ChEBI" id="CHEBI:30616"/>
    </ligand>
</feature>
<dbReference type="PANTHER" id="PTHR24416">
    <property type="entry name" value="TYROSINE-PROTEIN KINASE RECEPTOR"/>
    <property type="match status" value="1"/>
</dbReference>
<dbReference type="Gene3D" id="2.60.120.260">
    <property type="entry name" value="Galactose-binding domain-like"/>
    <property type="match status" value="1"/>
</dbReference>
<keyword evidence="9" id="KW-0418">Kinase</keyword>
<dbReference type="Pfam" id="PF07699">
    <property type="entry name" value="Ephrin_rec_like"/>
    <property type="match status" value="1"/>
</dbReference>
<comment type="subcellular location">
    <subcellularLocation>
        <location evidence="1">Membrane</location>
        <topology evidence="1">Single-pass type I membrane protein</topology>
    </subcellularLocation>
</comment>
<dbReference type="InterPro" id="IPR020635">
    <property type="entry name" value="Tyr_kinase_cat_dom"/>
</dbReference>
<keyword evidence="3 9" id="KW-0675">Receptor</keyword>
<accession>A0A2B4RPA2</accession>
<dbReference type="InterPro" id="IPR011009">
    <property type="entry name" value="Kinase-like_dom_sf"/>
</dbReference>
<dbReference type="SUPFAM" id="SSF49785">
    <property type="entry name" value="Galactose-binding domain-like"/>
    <property type="match status" value="1"/>
</dbReference>
<feature type="compositionally biased region" description="Basic and acidic residues" evidence="6">
    <location>
        <begin position="394"/>
        <end position="428"/>
    </location>
</feature>
<dbReference type="PROSITE" id="PS00107">
    <property type="entry name" value="PROTEIN_KINASE_ATP"/>
    <property type="match status" value="1"/>
</dbReference>
<dbReference type="Pfam" id="PF01404">
    <property type="entry name" value="Ephrin_lbd"/>
    <property type="match status" value="1"/>
</dbReference>
<dbReference type="SUPFAM" id="SSF57184">
    <property type="entry name" value="Growth factor receptor domain"/>
    <property type="match status" value="1"/>
</dbReference>
<dbReference type="GO" id="GO:0005886">
    <property type="term" value="C:plasma membrane"/>
    <property type="evidence" value="ECO:0007669"/>
    <property type="project" value="TreeGrafter"/>
</dbReference>
<evidence type="ECO:0000259" key="7">
    <source>
        <dbReference type="PROSITE" id="PS50011"/>
    </source>
</evidence>
<dbReference type="PROSITE" id="PS00109">
    <property type="entry name" value="PROTEIN_KINASE_TYR"/>
    <property type="match status" value="1"/>
</dbReference>
<dbReference type="Gene3D" id="1.10.510.10">
    <property type="entry name" value="Transferase(Phosphotransferase) domain 1"/>
    <property type="match status" value="1"/>
</dbReference>
<organism evidence="9 10">
    <name type="scientific">Stylophora pistillata</name>
    <name type="common">Smooth cauliflower coral</name>
    <dbReference type="NCBI Taxonomy" id="50429"/>
    <lineage>
        <taxon>Eukaryota</taxon>
        <taxon>Metazoa</taxon>
        <taxon>Cnidaria</taxon>
        <taxon>Anthozoa</taxon>
        <taxon>Hexacorallia</taxon>
        <taxon>Scleractinia</taxon>
        <taxon>Astrocoeniina</taxon>
        <taxon>Pocilloporidae</taxon>
        <taxon>Stylophora</taxon>
    </lineage>
</organism>
<keyword evidence="2" id="KW-0808">Transferase</keyword>
<feature type="domain" description="Protein kinase" evidence="7">
    <location>
        <begin position="453"/>
        <end position="653"/>
    </location>
</feature>
<evidence type="ECO:0000256" key="4">
    <source>
        <dbReference type="ARBA" id="ARBA00051243"/>
    </source>
</evidence>
<comment type="caution">
    <text evidence="9">The sequence shown here is derived from an EMBL/GenBank/DDBJ whole genome shotgun (WGS) entry which is preliminary data.</text>
</comment>
<dbReference type="Proteomes" id="UP000225706">
    <property type="component" value="Unassembled WGS sequence"/>
</dbReference>
<evidence type="ECO:0000256" key="3">
    <source>
        <dbReference type="ARBA" id="ARBA00023170"/>
    </source>
</evidence>
<dbReference type="InterPro" id="IPR009030">
    <property type="entry name" value="Growth_fac_rcpt_cys_sf"/>
</dbReference>
<dbReference type="Gene3D" id="2.60.40.1770">
    <property type="entry name" value="ephrin a2 ectodomain"/>
    <property type="match status" value="1"/>
</dbReference>
<dbReference type="InterPro" id="IPR001090">
    <property type="entry name" value="Ephrin_rcpt_lig-bd_dom"/>
</dbReference>
<keyword evidence="5" id="KW-0547">Nucleotide-binding</keyword>
<dbReference type="Pfam" id="PF07714">
    <property type="entry name" value="PK_Tyr_Ser-Thr"/>
    <property type="match status" value="1"/>
</dbReference>
<dbReference type="InterPro" id="IPR001245">
    <property type="entry name" value="Ser-Thr/Tyr_kinase_cat_dom"/>
</dbReference>